<evidence type="ECO:0008006" key="7">
    <source>
        <dbReference type="Google" id="ProtNLM"/>
    </source>
</evidence>
<feature type="compositionally biased region" description="Basic and acidic residues" evidence="3">
    <location>
        <begin position="9"/>
        <end position="18"/>
    </location>
</feature>
<proteinExistence type="predicted"/>
<protein>
    <recommendedName>
        <fullName evidence="7">Leucine-rich repeat-containing N-terminal plant-type domain-containing protein</fullName>
    </recommendedName>
</protein>
<evidence type="ECO:0000313" key="6">
    <source>
        <dbReference type="Proteomes" id="UP001295423"/>
    </source>
</evidence>
<keyword evidence="4" id="KW-0812">Transmembrane</keyword>
<dbReference type="InterPro" id="IPR052595">
    <property type="entry name" value="LRRC69/RLP"/>
</dbReference>
<accession>A0AAD2JIB2</accession>
<sequence>MMNDLVLSEDGHAVQADDYHDDEDWYQNRPGDEISSPKGVGFRPRRGSKAKYLIILGVVLIVGGFAIAMSGGKSEDAAGSMPANGSGGSSGGGSNSGGSNSGGSNSGTNPPTSLEDGVFDYLTQFVDKKILLDDKSYTFSAYNWLMKNSDIQIYGDSRIRQRFALASIYYATNEGLNSWVRDDGWISDQDECSWTGVRCDNGNIVGLNLTSNGLKGVFPMEVTMLKKHLLALELDDNELINEDQELRWIGQMSKLRLLDFEDTGFTAEGIPSYIGRLTDLRILEMANSNIVGDFDGSIFKNLKQLVYLDIGGILFNNTLPDEITQIPRLEALYAYDCGFEGELESFLPKFKEIQEIWLDDNKFSGQFPKALSHVSTLASLSLSNNALSGSLPTELGLLTNMEQLWLFGNVFSGDIPSEIGAMTSLQILGLEDNNMQNVTMPNEICDLGLVALGADCKSAVACSSDCCTCCEPPCPIAKLRTPDRRALLGF</sequence>
<dbReference type="SUPFAM" id="SSF52058">
    <property type="entry name" value="L domain-like"/>
    <property type="match status" value="1"/>
</dbReference>
<feature type="region of interest" description="Disordered" evidence="3">
    <location>
        <begin position="76"/>
        <end position="112"/>
    </location>
</feature>
<feature type="compositionally biased region" description="Gly residues" evidence="3">
    <location>
        <begin position="85"/>
        <end position="105"/>
    </location>
</feature>
<dbReference type="PANTHER" id="PTHR48057">
    <property type="entry name" value="LEUCINE-RICH REPEAT SERINE/THREONINE-PROTEIN KINASE 1"/>
    <property type="match status" value="1"/>
</dbReference>
<dbReference type="Proteomes" id="UP001295423">
    <property type="component" value="Unassembled WGS sequence"/>
</dbReference>
<dbReference type="InterPro" id="IPR032675">
    <property type="entry name" value="LRR_dom_sf"/>
</dbReference>
<evidence type="ECO:0000256" key="3">
    <source>
        <dbReference type="SAM" id="MobiDB-lite"/>
    </source>
</evidence>
<feature type="transmembrane region" description="Helical" evidence="4">
    <location>
        <begin position="52"/>
        <end position="72"/>
    </location>
</feature>
<gene>
    <name evidence="5" type="ORF">CYCCA115_LOCUS14336</name>
</gene>
<dbReference type="Gene3D" id="3.80.10.10">
    <property type="entry name" value="Ribonuclease Inhibitor"/>
    <property type="match status" value="1"/>
</dbReference>
<dbReference type="Pfam" id="PF00560">
    <property type="entry name" value="LRR_1"/>
    <property type="match status" value="1"/>
</dbReference>
<evidence type="ECO:0000256" key="2">
    <source>
        <dbReference type="ARBA" id="ARBA00022737"/>
    </source>
</evidence>
<evidence type="ECO:0000256" key="4">
    <source>
        <dbReference type="SAM" id="Phobius"/>
    </source>
</evidence>
<keyword evidence="6" id="KW-1185">Reference proteome</keyword>
<keyword evidence="4" id="KW-0472">Membrane</keyword>
<reference evidence="5" key="1">
    <citation type="submission" date="2023-08" db="EMBL/GenBank/DDBJ databases">
        <authorList>
            <person name="Audoor S."/>
            <person name="Bilcke G."/>
        </authorList>
    </citation>
    <scope>NUCLEOTIDE SEQUENCE</scope>
</reference>
<evidence type="ECO:0000313" key="5">
    <source>
        <dbReference type="EMBL" id="CAJ1953733.1"/>
    </source>
</evidence>
<evidence type="ECO:0000256" key="1">
    <source>
        <dbReference type="ARBA" id="ARBA00022614"/>
    </source>
</evidence>
<comment type="caution">
    <text evidence="5">The sequence shown here is derived from an EMBL/GenBank/DDBJ whole genome shotgun (WGS) entry which is preliminary data.</text>
</comment>
<dbReference type="InterPro" id="IPR001611">
    <property type="entry name" value="Leu-rich_rpt"/>
</dbReference>
<dbReference type="PANTHER" id="PTHR48057:SF7">
    <property type="entry name" value="LEUCINE-RICH REPEAT SERINE_THREONINE-PROTEIN KINASE 1"/>
    <property type="match status" value="1"/>
</dbReference>
<dbReference type="AlphaFoldDB" id="A0AAD2JIB2"/>
<keyword evidence="1" id="KW-0433">Leucine-rich repeat</keyword>
<dbReference type="FunFam" id="3.80.10.10:FF:000041">
    <property type="entry name" value="LRR receptor-like serine/threonine-protein kinase ERECTA"/>
    <property type="match status" value="1"/>
</dbReference>
<feature type="region of interest" description="Disordered" evidence="3">
    <location>
        <begin position="1"/>
        <end position="43"/>
    </location>
</feature>
<keyword evidence="2" id="KW-0677">Repeat</keyword>
<name>A0AAD2JIB2_9STRA</name>
<keyword evidence="4" id="KW-1133">Transmembrane helix</keyword>
<organism evidence="5 6">
    <name type="scientific">Cylindrotheca closterium</name>
    <dbReference type="NCBI Taxonomy" id="2856"/>
    <lineage>
        <taxon>Eukaryota</taxon>
        <taxon>Sar</taxon>
        <taxon>Stramenopiles</taxon>
        <taxon>Ochrophyta</taxon>
        <taxon>Bacillariophyta</taxon>
        <taxon>Bacillariophyceae</taxon>
        <taxon>Bacillariophycidae</taxon>
        <taxon>Bacillariales</taxon>
        <taxon>Bacillariaceae</taxon>
        <taxon>Cylindrotheca</taxon>
    </lineage>
</organism>
<dbReference type="EMBL" id="CAKOGP040001836">
    <property type="protein sequence ID" value="CAJ1953733.1"/>
    <property type="molecule type" value="Genomic_DNA"/>
</dbReference>